<evidence type="ECO:0000313" key="2">
    <source>
        <dbReference type="EMBL" id="GFB25693.1"/>
    </source>
</evidence>
<organism evidence="2">
    <name type="scientific">Tanacetum cinerariifolium</name>
    <name type="common">Dalmatian daisy</name>
    <name type="synonym">Chrysanthemum cinerariifolium</name>
    <dbReference type="NCBI Taxonomy" id="118510"/>
    <lineage>
        <taxon>Eukaryota</taxon>
        <taxon>Viridiplantae</taxon>
        <taxon>Streptophyta</taxon>
        <taxon>Embryophyta</taxon>
        <taxon>Tracheophyta</taxon>
        <taxon>Spermatophyta</taxon>
        <taxon>Magnoliopsida</taxon>
        <taxon>eudicotyledons</taxon>
        <taxon>Gunneridae</taxon>
        <taxon>Pentapetalae</taxon>
        <taxon>asterids</taxon>
        <taxon>campanulids</taxon>
        <taxon>Asterales</taxon>
        <taxon>Asteraceae</taxon>
        <taxon>Asteroideae</taxon>
        <taxon>Anthemideae</taxon>
        <taxon>Anthemidinae</taxon>
        <taxon>Tanacetum</taxon>
    </lineage>
</organism>
<comment type="caution">
    <text evidence="2">The sequence shown here is derived from an EMBL/GenBank/DDBJ whole genome shotgun (WGS) entry which is preliminary data.</text>
</comment>
<accession>A0A699L5G3</accession>
<dbReference type="Pfam" id="PF00078">
    <property type="entry name" value="RVT_1"/>
    <property type="match status" value="1"/>
</dbReference>
<dbReference type="SUPFAM" id="SSF56672">
    <property type="entry name" value="DNA/RNA polymerases"/>
    <property type="match status" value="1"/>
</dbReference>
<keyword evidence="2" id="KW-0808">Transferase</keyword>
<dbReference type="PROSITE" id="PS50878">
    <property type="entry name" value="RT_POL"/>
    <property type="match status" value="1"/>
</dbReference>
<feature type="domain" description="Reverse transcriptase" evidence="1">
    <location>
        <begin position="1"/>
        <end position="174"/>
    </location>
</feature>
<protein>
    <submittedName>
        <fullName evidence="2">RNA-directed DNA polymerase, eukaryota, reverse transcriptase zinc-binding domain protein</fullName>
    </submittedName>
</protein>
<dbReference type="EMBL" id="BKCJ010586702">
    <property type="protein sequence ID" value="GFB25693.1"/>
    <property type="molecule type" value="Genomic_DNA"/>
</dbReference>
<sequence length="188" mass="21302">MAWYRKKKKELMVFKVDFEKAFDSLRWDYLDEIMKKLGFGSKWRNWIVGCLSNSRTSILVNGTPTAEFEILKGLRQGDPLSPFLFIIAIEGLHAITSKAVNIDDATFVGEWSHQNAYNLICMLRCFYLIFGLKINVHKSSLVGVSVSDVNIIDMASVLGCVVVKIPMVYLGVPVGCNMNRIDNWKCIV</sequence>
<dbReference type="InterPro" id="IPR043502">
    <property type="entry name" value="DNA/RNA_pol_sf"/>
</dbReference>
<keyword evidence="2" id="KW-0548">Nucleotidyltransferase</keyword>
<dbReference type="GO" id="GO:0003964">
    <property type="term" value="F:RNA-directed DNA polymerase activity"/>
    <property type="evidence" value="ECO:0007669"/>
    <property type="project" value="UniProtKB-KW"/>
</dbReference>
<reference evidence="2" key="1">
    <citation type="journal article" date="2019" name="Sci. Rep.">
        <title>Draft genome of Tanacetum cinerariifolium, the natural source of mosquito coil.</title>
        <authorList>
            <person name="Yamashiro T."/>
            <person name="Shiraishi A."/>
            <person name="Satake H."/>
            <person name="Nakayama K."/>
        </authorList>
    </citation>
    <scope>NUCLEOTIDE SEQUENCE</scope>
</reference>
<dbReference type="PANTHER" id="PTHR33116">
    <property type="entry name" value="REVERSE TRANSCRIPTASE ZINC-BINDING DOMAIN-CONTAINING PROTEIN-RELATED-RELATED"/>
    <property type="match status" value="1"/>
</dbReference>
<evidence type="ECO:0000259" key="1">
    <source>
        <dbReference type="PROSITE" id="PS50878"/>
    </source>
</evidence>
<dbReference type="AlphaFoldDB" id="A0A699L5G3"/>
<name>A0A699L5G3_TANCI</name>
<dbReference type="PANTHER" id="PTHR33116:SF79">
    <property type="entry name" value="REVERSE TRANSCRIPTASE DOMAIN, ZINC FINGER, CCHC-TYPE-RELATED"/>
    <property type="match status" value="1"/>
</dbReference>
<dbReference type="InterPro" id="IPR000477">
    <property type="entry name" value="RT_dom"/>
</dbReference>
<proteinExistence type="predicted"/>
<keyword evidence="2" id="KW-0695">RNA-directed DNA polymerase</keyword>
<gene>
    <name evidence="2" type="ORF">Tci_697664</name>
</gene>